<dbReference type="EMBL" id="DS566008">
    <property type="status" value="NOT_ANNOTATED_CDS"/>
    <property type="molecule type" value="Genomic_DNA"/>
</dbReference>
<proteinExistence type="predicted"/>
<dbReference type="InParanoid" id="H3GGQ1"/>
<dbReference type="Proteomes" id="UP000005238">
    <property type="component" value="Unassembled WGS sequence"/>
</dbReference>
<reference evidence="2" key="1">
    <citation type="journal article" date="2006" name="Science">
        <title>Phytophthora genome sequences uncover evolutionary origins and mechanisms of pathogenesis.</title>
        <authorList>
            <person name="Tyler B.M."/>
            <person name="Tripathy S."/>
            <person name="Zhang X."/>
            <person name="Dehal P."/>
            <person name="Jiang R.H."/>
            <person name="Aerts A."/>
            <person name="Arredondo F.D."/>
            <person name="Baxter L."/>
            <person name="Bensasson D."/>
            <person name="Beynon J.L."/>
            <person name="Chapman J."/>
            <person name="Damasceno C.M."/>
            <person name="Dorrance A.E."/>
            <person name="Dou D."/>
            <person name="Dickerman A.W."/>
            <person name="Dubchak I.L."/>
            <person name="Garbelotto M."/>
            <person name="Gijzen M."/>
            <person name="Gordon S.G."/>
            <person name="Govers F."/>
            <person name="Grunwald N.J."/>
            <person name="Huang W."/>
            <person name="Ivors K.L."/>
            <person name="Jones R.W."/>
            <person name="Kamoun S."/>
            <person name="Krampis K."/>
            <person name="Lamour K.H."/>
            <person name="Lee M.K."/>
            <person name="McDonald W.H."/>
            <person name="Medina M."/>
            <person name="Meijer H.J."/>
            <person name="Nordberg E.K."/>
            <person name="Maclean D.J."/>
            <person name="Ospina-Giraldo M.D."/>
            <person name="Morris P.F."/>
            <person name="Phuntumart V."/>
            <person name="Putnam N.H."/>
            <person name="Rash S."/>
            <person name="Rose J.K."/>
            <person name="Sakihama Y."/>
            <person name="Salamov A.A."/>
            <person name="Savidor A."/>
            <person name="Scheuring C.F."/>
            <person name="Smith B.M."/>
            <person name="Sobral B.W."/>
            <person name="Terry A."/>
            <person name="Torto-Alalibo T.A."/>
            <person name="Win J."/>
            <person name="Xu Z."/>
            <person name="Zhang H."/>
            <person name="Grigoriev I.V."/>
            <person name="Rokhsar D.S."/>
            <person name="Boore J.L."/>
        </authorList>
    </citation>
    <scope>NUCLEOTIDE SEQUENCE [LARGE SCALE GENOMIC DNA]</scope>
    <source>
        <strain evidence="2">Pr102</strain>
    </source>
</reference>
<evidence type="ECO:0000313" key="1">
    <source>
        <dbReference type="EnsemblProtists" id="Phyra75016"/>
    </source>
</evidence>
<dbReference type="eggNOG" id="ENOG502SANX">
    <property type="taxonomic scope" value="Eukaryota"/>
</dbReference>
<reference evidence="1" key="2">
    <citation type="submission" date="2015-06" db="UniProtKB">
        <authorList>
            <consortium name="EnsemblProtists"/>
        </authorList>
    </citation>
    <scope>IDENTIFICATION</scope>
    <source>
        <strain evidence="1">Pr102</strain>
    </source>
</reference>
<organism evidence="1 2">
    <name type="scientific">Phytophthora ramorum</name>
    <name type="common">Sudden oak death agent</name>
    <dbReference type="NCBI Taxonomy" id="164328"/>
    <lineage>
        <taxon>Eukaryota</taxon>
        <taxon>Sar</taxon>
        <taxon>Stramenopiles</taxon>
        <taxon>Oomycota</taxon>
        <taxon>Peronosporomycetes</taxon>
        <taxon>Peronosporales</taxon>
        <taxon>Peronosporaceae</taxon>
        <taxon>Phytophthora</taxon>
    </lineage>
</organism>
<dbReference type="AlphaFoldDB" id="H3GGQ1"/>
<dbReference type="OMA" id="ADVEPWP"/>
<dbReference type="VEuPathDB" id="FungiDB:KRP22_6395"/>
<evidence type="ECO:0000313" key="2">
    <source>
        <dbReference type="Proteomes" id="UP000005238"/>
    </source>
</evidence>
<protein>
    <submittedName>
        <fullName evidence="1">Uncharacterized protein</fullName>
    </submittedName>
</protein>
<dbReference type="VEuPathDB" id="FungiDB:KRP23_703"/>
<accession>H3GGQ1</accession>
<keyword evidence="2" id="KW-1185">Reference proteome</keyword>
<dbReference type="EnsemblProtists" id="Phyra75016">
    <property type="protein sequence ID" value="Phyra75016"/>
    <property type="gene ID" value="Phyra75016"/>
</dbReference>
<name>H3GGQ1_PHYRM</name>
<dbReference type="HOGENOM" id="CLU_100042_0_0_1"/>
<sequence>MATWWRISLCHQRNDLVSSSVTVQVEVDRGHSSAIFDADLGSLSILLSRGMMQISLVFALLISAATASDELAALEHPVLASSNLLDSDEFFVCGSKVPGMNGHYVLQPPTVVQSDPDTPVFFREDAAKGEEAESTEVALASDTASDFRLFRHNGFWMLADVEPWPPVTHFRCDPTKTQVIGIDVAGVCGLGQSTPPRIGYSPADPTLGDAPLTLQRQDCHKLEQTEQAMAETNNNFSTRKEEL</sequence>